<gene>
    <name evidence="1" type="ORF">FHETE_3368</name>
</gene>
<sequence>MLGAAAGLMPNMKRSLPGLNGLGISLVQAGAANPAFGDAAAAGDPAHSPFEHRVSWWVYVRVPERVTPLSPAQPPCPSAPRPGIGLRILRTTTE</sequence>
<keyword evidence="2" id="KW-1185">Reference proteome</keyword>
<name>A0A8H5TQQ2_FUSHE</name>
<dbReference type="Proteomes" id="UP000567885">
    <property type="component" value="Unassembled WGS sequence"/>
</dbReference>
<accession>A0A8H5TQQ2</accession>
<reference evidence="1 2" key="1">
    <citation type="submission" date="2020-05" db="EMBL/GenBank/DDBJ databases">
        <title>Identification and distribution of gene clusters putatively required for synthesis of sphingolipid metabolism inhibitors in phylogenetically diverse species of the filamentous fungus Fusarium.</title>
        <authorList>
            <person name="Kim H.-S."/>
            <person name="Busman M."/>
            <person name="Brown D.W."/>
            <person name="Divon H."/>
            <person name="Uhlig S."/>
            <person name="Proctor R.H."/>
        </authorList>
    </citation>
    <scope>NUCLEOTIDE SEQUENCE [LARGE SCALE GENOMIC DNA]</scope>
    <source>
        <strain evidence="1 2">NRRL 20693</strain>
    </source>
</reference>
<organism evidence="1 2">
    <name type="scientific">Fusarium heterosporum</name>
    <dbReference type="NCBI Taxonomy" id="42747"/>
    <lineage>
        <taxon>Eukaryota</taxon>
        <taxon>Fungi</taxon>
        <taxon>Dikarya</taxon>
        <taxon>Ascomycota</taxon>
        <taxon>Pezizomycotina</taxon>
        <taxon>Sordariomycetes</taxon>
        <taxon>Hypocreomycetidae</taxon>
        <taxon>Hypocreales</taxon>
        <taxon>Nectriaceae</taxon>
        <taxon>Fusarium</taxon>
        <taxon>Fusarium heterosporum species complex</taxon>
    </lineage>
</organism>
<dbReference type="AlphaFoldDB" id="A0A8H5TQQ2"/>
<evidence type="ECO:0000313" key="2">
    <source>
        <dbReference type="Proteomes" id="UP000567885"/>
    </source>
</evidence>
<protein>
    <submittedName>
        <fullName evidence="1">Uncharacterized protein</fullName>
    </submittedName>
</protein>
<proteinExistence type="predicted"/>
<dbReference type="EMBL" id="JAAGWQ010000053">
    <property type="protein sequence ID" value="KAF5673454.1"/>
    <property type="molecule type" value="Genomic_DNA"/>
</dbReference>
<evidence type="ECO:0000313" key="1">
    <source>
        <dbReference type="EMBL" id="KAF5673454.1"/>
    </source>
</evidence>
<comment type="caution">
    <text evidence="1">The sequence shown here is derived from an EMBL/GenBank/DDBJ whole genome shotgun (WGS) entry which is preliminary data.</text>
</comment>